<feature type="transmembrane region" description="Helical" evidence="1">
    <location>
        <begin position="398"/>
        <end position="418"/>
    </location>
</feature>
<keyword evidence="1" id="KW-1133">Transmembrane helix</keyword>
<dbReference type="Pfam" id="PF03929">
    <property type="entry name" value="PepSY_TM"/>
    <property type="match status" value="1"/>
</dbReference>
<evidence type="ECO:0000313" key="2">
    <source>
        <dbReference type="EMBL" id="KYG75200.1"/>
    </source>
</evidence>
<reference evidence="2 3" key="1">
    <citation type="submission" date="2016-01" db="EMBL/GenBank/DDBJ databases">
        <title>Genome sequencing of Roseivirga spongicola UST030701-084.</title>
        <authorList>
            <person name="Selvaratnam C."/>
            <person name="Thevarajoo S."/>
            <person name="Goh K.M."/>
            <person name="Ee R."/>
            <person name="Chan K.-G."/>
            <person name="Chong C.S."/>
        </authorList>
    </citation>
    <scope>NUCLEOTIDE SEQUENCE [LARGE SCALE GENOMIC DNA]</scope>
    <source>
        <strain evidence="2 3">UST030701-084</strain>
    </source>
</reference>
<evidence type="ECO:0000256" key="1">
    <source>
        <dbReference type="SAM" id="Phobius"/>
    </source>
</evidence>
<dbReference type="OrthoDB" id="6307929at2"/>
<proteinExistence type="predicted"/>
<accession>A0A150X939</accession>
<keyword evidence="1" id="KW-0812">Transmembrane</keyword>
<keyword evidence="3" id="KW-1185">Reference proteome</keyword>
<feature type="transmembrane region" description="Helical" evidence="1">
    <location>
        <begin position="209"/>
        <end position="232"/>
    </location>
</feature>
<feature type="transmembrane region" description="Helical" evidence="1">
    <location>
        <begin position="652"/>
        <end position="670"/>
    </location>
</feature>
<sequence length="683" mass="78517">MSSESKRNYHVFFHLHTVSGIVISTALFVIFFCGAFALIKDEITAWEKGDKVNVEEAIDIDYDRAIEVIKSEDYELYGRDLRILVPDAKQEIYFQLSESQDTIKAPTKEDKLYYFFIDAHDYTWSEYYSFYSIGELVYRLHFFSQIPYVGIYIAGFVAFFFLLAIVSGVIIHWKKIVSNFYVFRPKAKAKTIWTDAHTALGVIGLPFQFVFAVTSCFLCMSIFVLAPASLIYNGDQDKLLEEVRPMMRTYELGQPTENIGSLNGFMEDVQSRWEGFTPVQVYIRNYGTDNMMFQVDGMLMNQKKFVAHGRAIYDVASRELIAEKLPDEPNYLEGVEATVRALHFGDWGGYPLKMVYFILALITCFVIISGVLIWLTAREKKNISASQRLFNRKVGHSFIAICMSLYPVTAFAMIVARVLPRSMDDSRQSLLYLAFFIVGTIVTLFFRFKRSNYFTTKYTLLSGAVLGLLIPIVNGLISGNWVWTMIAQNQVEIALVDLIWIGMSAIVLFTLTKIKKPEPLSPSHKELLAQQKEEFTAESTSQTETEKPMKYKIAILWLASAIGYILHGMYGLYGVYYHENMMMDDATGHVPLSHHLWRVGLEGLAFLFSVLCLEVKVRWFYWTAFTWAILQGMFNVYHFFTALMYEASNVSEIVALAVMVLISIFLIKAFREWNKELIVWIEK</sequence>
<feature type="transmembrane region" description="Helical" evidence="1">
    <location>
        <begin position="430"/>
        <end position="448"/>
    </location>
</feature>
<dbReference type="Proteomes" id="UP000075606">
    <property type="component" value="Unassembled WGS sequence"/>
</dbReference>
<gene>
    <name evidence="2" type="ORF">AWW68_10360</name>
</gene>
<comment type="caution">
    <text evidence="2">The sequence shown here is derived from an EMBL/GenBank/DDBJ whole genome shotgun (WGS) entry which is preliminary data.</text>
</comment>
<evidence type="ECO:0000313" key="3">
    <source>
        <dbReference type="Proteomes" id="UP000075606"/>
    </source>
</evidence>
<protein>
    <recommendedName>
        <fullName evidence="4">PepSY domain-containing protein</fullName>
    </recommendedName>
</protein>
<organism evidence="2 3">
    <name type="scientific">Roseivirga spongicola</name>
    <dbReference type="NCBI Taxonomy" id="333140"/>
    <lineage>
        <taxon>Bacteria</taxon>
        <taxon>Pseudomonadati</taxon>
        <taxon>Bacteroidota</taxon>
        <taxon>Cytophagia</taxon>
        <taxon>Cytophagales</taxon>
        <taxon>Roseivirgaceae</taxon>
        <taxon>Roseivirga</taxon>
    </lineage>
</organism>
<evidence type="ECO:0008006" key="4">
    <source>
        <dbReference type="Google" id="ProtNLM"/>
    </source>
</evidence>
<keyword evidence="1" id="KW-0472">Membrane</keyword>
<dbReference type="InterPro" id="IPR005625">
    <property type="entry name" value="PepSY-ass_TM"/>
</dbReference>
<feature type="transmembrane region" description="Helical" evidence="1">
    <location>
        <begin position="554"/>
        <end position="576"/>
    </location>
</feature>
<name>A0A150X939_9BACT</name>
<dbReference type="STRING" id="333140.AWW68_10360"/>
<dbReference type="AlphaFoldDB" id="A0A150X939"/>
<dbReference type="RefSeq" id="WP_068221052.1">
    <property type="nucleotide sequence ID" value="NZ_CP139724.1"/>
</dbReference>
<feature type="transmembrane region" description="Helical" evidence="1">
    <location>
        <begin position="493"/>
        <end position="511"/>
    </location>
</feature>
<feature type="transmembrane region" description="Helical" evidence="1">
    <location>
        <begin position="460"/>
        <end position="481"/>
    </location>
</feature>
<dbReference type="PANTHER" id="PTHR34219">
    <property type="entry name" value="IRON-REGULATED INNER MEMBRANE PROTEIN-RELATED"/>
    <property type="match status" value="1"/>
</dbReference>
<feature type="transmembrane region" description="Helical" evidence="1">
    <location>
        <begin position="149"/>
        <end position="171"/>
    </location>
</feature>
<feature type="transmembrane region" description="Helical" evidence="1">
    <location>
        <begin position="596"/>
        <end position="613"/>
    </location>
</feature>
<feature type="transmembrane region" description="Helical" evidence="1">
    <location>
        <begin position="354"/>
        <end position="377"/>
    </location>
</feature>
<feature type="transmembrane region" description="Helical" evidence="1">
    <location>
        <begin position="12"/>
        <end position="39"/>
    </location>
</feature>
<feature type="transmembrane region" description="Helical" evidence="1">
    <location>
        <begin position="620"/>
        <end position="640"/>
    </location>
</feature>
<dbReference type="PANTHER" id="PTHR34219:SF4">
    <property type="entry name" value="PEPSY DOMAIN-CONTAINING PROTEIN"/>
    <property type="match status" value="1"/>
</dbReference>
<dbReference type="EMBL" id="LRPC01000023">
    <property type="protein sequence ID" value="KYG75200.1"/>
    <property type="molecule type" value="Genomic_DNA"/>
</dbReference>